<dbReference type="PANTHER" id="PTHR33964:SF1">
    <property type="entry name" value="RE45066P"/>
    <property type="match status" value="1"/>
</dbReference>
<dbReference type="OrthoDB" id="10311340at2759"/>
<dbReference type="AlphaFoldDB" id="A0A087URA5"/>
<keyword evidence="2" id="KW-1185">Reference proteome</keyword>
<reference evidence="1 2" key="1">
    <citation type="submission" date="2013-11" db="EMBL/GenBank/DDBJ databases">
        <title>Genome sequencing of Stegodyphus mimosarum.</title>
        <authorList>
            <person name="Bechsgaard J."/>
        </authorList>
    </citation>
    <scope>NUCLEOTIDE SEQUENCE [LARGE SCALE GENOMIC DNA]</scope>
</reference>
<evidence type="ECO:0000313" key="2">
    <source>
        <dbReference type="Proteomes" id="UP000054359"/>
    </source>
</evidence>
<feature type="non-terminal residue" evidence="1">
    <location>
        <position position="243"/>
    </location>
</feature>
<gene>
    <name evidence="1" type="ORF">X975_26640</name>
</gene>
<organism evidence="1 2">
    <name type="scientific">Stegodyphus mimosarum</name>
    <name type="common">African social velvet spider</name>
    <dbReference type="NCBI Taxonomy" id="407821"/>
    <lineage>
        <taxon>Eukaryota</taxon>
        <taxon>Metazoa</taxon>
        <taxon>Ecdysozoa</taxon>
        <taxon>Arthropoda</taxon>
        <taxon>Chelicerata</taxon>
        <taxon>Arachnida</taxon>
        <taxon>Araneae</taxon>
        <taxon>Araneomorphae</taxon>
        <taxon>Entelegynae</taxon>
        <taxon>Eresoidea</taxon>
        <taxon>Eresidae</taxon>
        <taxon>Stegodyphus</taxon>
    </lineage>
</organism>
<accession>A0A087URA5</accession>
<proteinExistence type="predicted"/>
<dbReference type="EMBL" id="KK121164">
    <property type="protein sequence ID" value="KFM79894.1"/>
    <property type="molecule type" value="Genomic_DNA"/>
</dbReference>
<protein>
    <submittedName>
        <fullName evidence="1">Uncharacterized protein</fullName>
    </submittedName>
</protein>
<dbReference type="PANTHER" id="PTHR33964">
    <property type="entry name" value="RE45066P-RELATED"/>
    <property type="match status" value="1"/>
</dbReference>
<evidence type="ECO:0000313" key="1">
    <source>
        <dbReference type="EMBL" id="KFM79894.1"/>
    </source>
</evidence>
<name>A0A087URA5_STEMI</name>
<dbReference type="Proteomes" id="UP000054359">
    <property type="component" value="Unassembled WGS sequence"/>
</dbReference>
<sequence length="243" mass="28568">MQHLQEQKEERYCSMRWFSKCVKQATMKRCGRPAAKIMKSYATKVGMHHRSLYQKNKECSTQLFGYQKISESLCQQKTFDRCYALLHFSHEPTLSDDQMTEGEEFLAVCRRIHDSFECLTRAFKRCLYNTQRQRFEKMMDDDMLERNYACPVDTKVADDYQSRSNCLSESKPQMLQCKQVLENPTLYTNHTLPFEFYNRFFCQFIYSLADCVEGTASKTCGRKAKSVVHKVIQMAASNLLLKC</sequence>